<name>A0A3N2C268_9MICO</name>
<evidence type="ECO:0000256" key="1">
    <source>
        <dbReference type="ARBA" id="ARBA00004651"/>
    </source>
</evidence>
<organism evidence="14 15">
    <name type="scientific">Plantibacter flavus</name>
    <dbReference type="NCBI Taxonomy" id="150123"/>
    <lineage>
        <taxon>Bacteria</taxon>
        <taxon>Bacillati</taxon>
        <taxon>Actinomycetota</taxon>
        <taxon>Actinomycetes</taxon>
        <taxon>Micrococcales</taxon>
        <taxon>Microbacteriaceae</taxon>
        <taxon>Plantibacter</taxon>
    </lineage>
</organism>
<dbReference type="Proteomes" id="UP000266915">
    <property type="component" value="Unassembled WGS sequence"/>
</dbReference>
<dbReference type="GO" id="GO:0005886">
    <property type="term" value="C:plasma membrane"/>
    <property type="evidence" value="ECO:0007669"/>
    <property type="project" value="UniProtKB-SubCell"/>
</dbReference>
<comment type="subcellular location">
    <subcellularLocation>
        <location evidence="1">Cell membrane</location>
        <topology evidence="1">Multi-pass membrane protein</topology>
    </subcellularLocation>
</comment>
<accession>A0A3N2C268</accession>
<keyword evidence="10 12" id="KW-0408">Iron</keyword>
<evidence type="ECO:0000256" key="5">
    <source>
        <dbReference type="ARBA" id="ARBA00022617"/>
    </source>
</evidence>
<evidence type="ECO:0000256" key="11">
    <source>
        <dbReference type="ARBA" id="ARBA00023136"/>
    </source>
</evidence>
<dbReference type="GO" id="GO:0046872">
    <property type="term" value="F:metal ion binding"/>
    <property type="evidence" value="ECO:0007669"/>
    <property type="project" value="UniProtKB-UniRule"/>
</dbReference>
<dbReference type="GO" id="GO:0020037">
    <property type="term" value="F:heme binding"/>
    <property type="evidence" value="ECO:0007669"/>
    <property type="project" value="TreeGrafter"/>
</dbReference>
<dbReference type="GO" id="GO:0016682">
    <property type="term" value="F:oxidoreductase activity, acting on diphenols and related substances as donors, oxygen as acceptor"/>
    <property type="evidence" value="ECO:0007669"/>
    <property type="project" value="TreeGrafter"/>
</dbReference>
<feature type="transmembrane region" description="Helical" evidence="12">
    <location>
        <begin position="177"/>
        <end position="200"/>
    </location>
</feature>
<keyword evidence="7 12" id="KW-0479">Metal-binding</keyword>
<keyword evidence="5 12" id="KW-0349">Heme</keyword>
<evidence type="ECO:0000313" key="14">
    <source>
        <dbReference type="EMBL" id="ROR81606.1"/>
    </source>
</evidence>
<reference evidence="14 15" key="1">
    <citation type="submission" date="2018-11" db="EMBL/GenBank/DDBJ databases">
        <title>Sequencing the genomes of 1000 actinobacteria strains.</title>
        <authorList>
            <person name="Klenk H.-P."/>
        </authorList>
    </citation>
    <scope>NUCLEOTIDE SEQUENCE [LARGE SCALE GENOMIC DNA]</scope>
    <source>
        <strain evidence="14 15">DSM 14012</strain>
    </source>
</reference>
<evidence type="ECO:0000256" key="12">
    <source>
        <dbReference type="PIRNR" id="PIRNR006446"/>
    </source>
</evidence>
<keyword evidence="8 12" id="KW-0249">Electron transport</keyword>
<evidence type="ECO:0000256" key="2">
    <source>
        <dbReference type="ARBA" id="ARBA00009819"/>
    </source>
</evidence>
<feature type="transmembrane region" description="Helical" evidence="12">
    <location>
        <begin position="232"/>
        <end position="256"/>
    </location>
</feature>
<keyword evidence="6 12" id="KW-0812">Transmembrane</keyword>
<evidence type="ECO:0000256" key="4">
    <source>
        <dbReference type="ARBA" id="ARBA00022475"/>
    </source>
</evidence>
<evidence type="ECO:0000256" key="9">
    <source>
        <dbReference type="ARBA" id="ARBA00022989"/>
    </source>
</evidence>
<dbReference type="GO" id="GO:0019646">
    <property type="term" value="P:aerobic electron transport chain"/>
    <property type="evidence" value="ECO:0007669"/>
    <property type="project" value="InterPro"/>
</dbReference>
<feature type="region of interest" description="Disordered" evidence="13">
    <location>
        <begin position="498"/>
        <end position="519"/>
    </location>
</feature>
<evidence type="ECO:0000313" key="15">
    <source>
        <dbReference type="Proteomes" id="UP000266915"/>
    </source>
</evidence>
<dbReference type="PANTHER" id="PTHR30365">
    <property type="entry name" value="CYTOCHROME D UBIQUINOL OXIDASE"/>
    <property type="match status" value="1"/>
</dbReference>
<evidence type="ECO:0000256" key="13">
    <source>
        <dbReference type="SAM" id="MobiDB-lite"/>
    </source>
</evidence>
<evidence type="ECO:0000256" key="10">
    <source>
        <dbReference type="ARBA" id="ARBA00023004"/>
    </source>
</evidence>
<sequence length="519" mass="56978">MCGLTTGVESCTIGLDDMDRSHGDDHPDRAAPAPPSLDAAKNGVIIVNDLLDPLLLSRWQFGLTTVYHFIFVPLTIGMAVTVAGFQTAWVRTGKLHYLQLTRFFGKIFLINFAMGVVTGIVQEFQFGMNWSTYSRFVGDVFGAPLALEGLLAFFLEATFIGLWIFGWDKLSPKLHLATIWIVALGTVLSAYFIIAANAFMQNPVAFRINEERGRAELTNIWELLTNKVALAAFPHTIFACFMVSAAVIITAAAWHLARGQHVEAMRPALKVGAWSMLLAGGATMLAGDQLSLAMVETQPMKMAAAEAMYNTASGADASFSIFTLGTPDGVHELFSIRIPYLLSFLSTHTFDGTVEGINDLQAQYTQLYGPGDYSPVIWVTYWAFRWMIGLGLASMLVAAAGLWFTRKGREPKRWMWRVAVWAVPMPFLAMTMGWVFTEMGRQPWIVFSLLKTEDAVSPNTTGLDVLISLIAFTVVYGSLLVVEFGLLKKTIKAGPDPIELSEPDEDGVQKPAAPATTVY</sequence>
<comment type="caution">
    <text evidence="14">The sequence shown here is derived from an EMBL/GenBank/DDBJ whole genome shotgun (WGS) entry which is preliminary data.</text>
</comment>
<keyword evidence="9 12" id="KW-1133">Transmembrane helix</keyword>
<evidence type="ECO:0000256" key="3">
    <source>
        <dbReference type="ARBA" id="ARBA00022448"/>
    </source>
</evidence>
<feature type="transmembrane region" description="Helical" evidence="12">
    <location>
        <begin position="268"/>
        <end position="287"/>
    </location>
</feature>
<dbReference type="GO" id="GO:0070069">
    <property type="term" value="C:cytochrome complex"/>
    <property type="evidence" value="ECO:0007669"/>
    <property type="project" value="UniProtKB-UniRule"/>
</dbReference>
<feature type="transmembrane region" description="Helical" evidence="12">
    <location>
        <begin position="465"/>
        <end position="487"/>
    </location>
</feature>
<dbReference type="GO" id="GO:0009055">
    <property type="term" value="F:electron transfer activity"/>
    <property type="evidence" value="ECO:0007669"/>
    <property type="project" value="UniProtKB-UniRule"/>
</dbReference>
<gene>
    <name evidence="14" type="ORF">EDD42_1673</name>
</gene>
<keyword evidence="4 12" id="KW-1003">Cell membrane</keyword>
<proteinExistence type="inferred from homology"/>
<dbReference type="EMBL" id="RKHL01000001">
    <property type="protein sequence ID" value="ROR81606.1"/>
    <property type="molecule type" value="Genomic_DNA"/>
</dbReference>
<feature type="transmembrane region" description="Helical" evidence="12">
    <location>
        <begin position="416"/>
        <end position="436"/>
    </location>
</feature>
<feature type="transmembrane region" description="Helical" evidence="12">
    <location>
        <begin position="141"/>
        <end position="165"/>
    </location>
</feature>
<keyword evidence="3 12" id="KW-0813">Transport</keyword>
<dbReference type="PIRSF" id="PIRSF006446">
    <property type="entry name" value="Cyt_quinol_oxidase_1"/>
    <property type="match status" value="1"/>
</dbReference>
<evidence type="ECO:0000256" key="6">
    <source>
        <dbReference type="ARBA" id="ARBA00022692"/>
    </source>
</evidence>
<dbReference type="Pfam" id="PF01654">
    <property type="entry name" value="Cyt_bd_oxida_I"/>
    <property type="match status" value="1"/>
</dbReference>
<dbReference type="InterPro" id="IPR002585">
    <property type="entry name" value="Cyt-d_ubiquinol_oxidase_su_1"/>
</dbReference>
<dbReference type="AlphaFoldDB" id="A0A3N2C268"/>
<comment type="similarity">
    <text evidence="2 12">Belongs to the cytochrome ubiquinol oxidase subunit 1 family.</text>
</comment>
<keyword evidence="11 12" id="KW-0472">Membrane</keyword>
<evidence type="ECO:0000256" key="7">
    <source>
        <dbReference type="ARBA" id="ARBA00022723"/>
    </source>
</evidence>
<keyword evidence="15" id="KW-1185">Reference proteome</keyword>
<dbReference type="PANTHER" id="PTHR30365:SF15">
    <property type="entry name" value="CYTOCHROME BD UBIQUINOL OXIDASE SUBUNIT 1"/>
    <property type="match status" value="1"/>
</dbReference>
<protein>
    <submittedName>
        <fullName evidence="14">Cytochrome bd-I ubiquinol oxidase subunit 1 apoprotein</fullName>
    </submittedName>
</protein>
<feature type="transmembrane region" description="Helical" evidence="12">
    <location>
        <begin position="383"/>
        <end position="404"/>
    </location>
</feature>
<evidence type="ECO:0000256" key="8">
    <source>
        <dbReference type="ARBA" id="ARBA00022982"/>
    </source>
</evidence>
<feature type="transmembrane region" description="Helical" evidence="12">
    <location>
        <begin position="103"/>
        <end position="121"/>
    </location>
</feature>
<feature type="transmembrane region" description="Helical" evidence="12">
    <location>
        <begin position="66"/>
        <end position="91"/>
    </location>
</feature>